<evidence type="ECO:0008006" key="3">
    <source>
        <dbReference type="Google" id="ProtNLM"/>
    </source>
</evidence>
<evidence type="ECO:0000313" key="2">
    <source>
        <dbReference type="Proteomes" id="UP000316095"/>
    </source>
</evidence>
<keyword evidence="2" id="KW-1185">Reference proteome</keyword>
<reference evidence="1 2" key="1">
    <citation type="submission" date="2019-02" db="EMBL/GenBank/DDBJ databases">
        <title>Deep-cultivation of Planctomycetes and their phenomic and genomic characterization uncovers novel biology.</title>
        <authorList>
            <person name="Wiegand S."/>
            <person name="Jogler M."/>
            <person name="Boedeker C."/>
            <person name="Pinto D."/>
            <person name="Vollmers J."/>
            <person name="Rivas-Marin E."/>
            <person name="Kohn T."/>
            <person name="Peeters S.H."/>
            <person name="Heuer A."/>
            <person name="Rast P."/>
            <person name="Oberbeckmann S."/>
            <person name="Bunk B."/>
            <person name="Jeske O."/>
            <person name="Meyerdierks A."/>
            <person name="Storesund J.E."/>
            <person name="Kallscheuer N."/>
            <person name="Luecker S."/>
            <person name="Lage O.M."/>
            <person name="Pohl T."/>
            <person name="Merkel B.J."/>
            <person name="Hornburger P."/>
            <person name="Mueller R.-W."/>
            <person name="Bruemmer F."/>
            <person name="Labrenz M."/>
            <person name="Spormann A.M."/>
            <person name="Op Den Camp H."/>
            <person name="Overmann J."/>
            <person name="Amann R."/>
            <person name="Jetten M.S.M."/>
            <person name="Mascher T."/>
            <person name="Medema M.H."/>
            <person name="Devos D.P."/>
            <person name="Kaster A.-K."/>
            <person name="Ovreas L."/>
            <person name="Rohde M."/>
            <person name="Galperin M.Y."/>
            <person name="Jogler C."/>
        </authorList>
    </citation>
    <scope>NUCLEOTIDE SEQUENCE [LARGE SCALE GENOMIC DNA]</scope>
    <source>
        <strain evidence="1 2">Pan54</strain>
    </source>
</reference>
<gene>
    <name evidence="1" type="ORF">Pan54_48770</name>
</gene>
<evidence type="ECO:0000313" key="1">
    <source>
        <dbReference type="EMBL" id="TWT64116.1"/>
    </source>
</evidence>
<name>A0A5C5XLM7_9PLAN</name>
<sequence length="395" mass="44252">MNRRLENVTCCGCGLLCDDILLEISPLEISTSNACSCGQRFLTALVENSSNSATANSDQDLKTARQWLKAANSPMMCGLQGLSLEMQTECIRFAQSEQMVLSTGKDSESTLAYQKYGGSGCSFGELRHRCDLLICFNFDPFSQWPRFSERFLDPKGQFITSRNDRTVYYVGTSENLGSSENFDEVFLLDDKSLLESLVQIRKNLQCDYRGTSSELQKLCQIFGEQTAKSQYPILLQGSAEFGVATQLTQMLMEINKTARLHRIVAGSGIHHGSPQETILAMTGFPDHISFRQDGSEYDPQRYHAKRLIAHNEVDCVVVVGETDLEDLLQTSTARIIRMTNSQTISSWTSDRMIELRWNQFSGTQLRCDGVPVPVKEFAEEAASIPLRSLFQLLMS</sequence>
<dbReference type="EMBL" id="SJPG01000001">
    <property type="protein sequence ID" value="TWT64116.1"/>
    <property type="molecule type" value="Genomic_DNA"/>
</dbReference>
<comment type="caution">
    <text evidence="1">The sequence shown here is derived from an EMBL/GenBank/DDBJ whole genome shotgun (WGS) entry which is preliminary data.</text>
</comment>
<dbReference type="AlphaFoldDB" id="A0A5C5XLM7"/>
<dbReference type="OrthoDB" id="240576at2"/>
<protein>
    <recommendedName>
        <fullName evidence="3">Formyltransferase/hydrolase complex Fhc subunit B</fullName>
    </recommendedName>
</protein>
<dbReference type="Proteomes" id="UP000316095">
    <property type="component" value="Unassembled WGS sequence"/>
</dbReference>
<accession>A0A5C5XLM7</accession>
<dbReference type="RefSeq" id="WP_146505856.1">
    <property type="nucleotide sequence ID" value="NZ_SJPG01000001.1"/>
</dbReference>
<organism evidence="1 2">
    <name type="scientific">Rubinisphaera italica</name>
    <dbReference type="NCBI Taxonomy" id="2527969"/>
    <lineage>
        <taxon>Bacteria</taxon>
        <taxon>Pseudomonadati</taxon>
        <taxon>Planctomycetota</taxon>
        <taxon>Planctomycetia</taxon>
        <taxon>Planctomycetales</taxon>
        <taxon>Planctomycetaceae</taxon>
        <taxon>Rubinisphaera</taxon>
    </lineage>
</organism>
<proteinExistence type="predicted"/>